<keyword evidence="4" id="KW-1185">Reference proteome</keyword>
<protein>
    <submittedName>
        <fullName evidence="2">Uncharacterized protein</fullName>
    </submittedName>
</protein>
<proteinExistence type="predicted"/>
<name>A0AAV0XHS7_9HEMI</name>
<sequence>MSNNSSPSTPVYGGEEYNRRLAEIHSQSPVSSPQSPVLINMHEHDFFVFGEMTQSGDSGYLTNESTQVENNHWHRAFSPLNPPATPSPPRVSPVQPVLLEEASPDMFPPTTPVQPVFLEEASPDMFPPTTPLQPVLLEEASPDMFPPTTPIAHVLRVRNDLFPDLDSQSSVSHSTVEIPRVMLAPEYNMLFEGEIMNTSRHSGEQTAEMDWSEDGNNEELISHMEAYEDDEELNRHMDEYEGF</sequence>
<evidence type="ECO:0000313" key="3">
    <source>
        <dbReference type="EMBL" id="CAI6375331.1"/>
    </source>
</evidence>
<dbReference type="EMBL" id="CARXXK010001306">
    <property type="protein sequence ID" value="CAI6375331.1"/>
    <property type="molecule type" value="Genomic_DNA"/>
</dbReference>
<evidence type="ECO:0000313" key="4">
    <source>
        <dbReference type="Proteomes" id="UP001160148"/>
    </source>
</evidence>
<evidence type="ECO:0000313" key="2">
    <source>
        <dbReference type="EMBL" id="CAI6367612.1"/>
    </source>
</evidence>
<dbReference type="EMBL" id="CARXXK010000002">
    <property type="protein sequence ID" value="CAI6359709.1"/>
    <property type="molecule type" value="Genomic_DNA"/>
</dbReference>
<reference evidence="2 4" key="1">
    <citation type="submission" date="2023-01" db="EMBL/GenBank/DDBJ databases">
        <authorList>
            <person name="Whitehead M."/>
        </authorList>
    </citation>
    <scope>NUCLEOTIDE SEQUENCE [LARGE SCALE GENOMIC DNA]</scope>
</reference>
<comment type="caution">
    <text evidence="2">The sequence shown here is derived from an EMBL/GenBank/DDBJ whole genome shotgun (WGS) entry which is preliminary data.</text>
</comment>
<dbReference type="EMBL" id="CARXXK010000005">
    <property type="protein sequence ID" value="CAI6367612.1"/>
    <property type="molecule type" value="Genomic_DNA"/>
</dbReference>
<accession>A0AAV0XHS7</accession>
<gene>
    <name evidence="1" type="ORF">MEUPH1_LOCUS15094</name>
    <name evidence="2" type="ORF">MEUPH1_LOCUS22070</name>
    <name evidence="3" type="ORF">MEUPH1_LOCUS28848</name>
</gene>
<dbReference type="Proteomes" id="UP001160148">
    <property type="component" value="Unassembled WGS sequence"/>
</dbReference>
<organism evidence="2 4">
    <name type="scientific">Macrosiphum euphorbiae</name>
    <name type="common">potato aphid</name>
    <dbReference type="NCBI Taxonomy" id="13131"/>
    <lineage>
        <taxon>Eukaryota</taxon>
        <taxon>Metazoa</taxon>
        <taxon>Ecdysozoa</taxon>
        <taxon>Arthropoda</taxon>
        <taxon>Hexapoda</taxon>
        <taxon>Insecta</taxon>
        <taxon>Pterygota</taxon>
        <taxon>Neoptera</taxon>
        <taxon>Paraneoptera</taxon>
        <taxon>Hemiptera</taxon>
        <taxon>Sternorrhyncha</taxon>
        <taxon>Aphidomorpha</taxon>
        <taxon>Aphidoidea</taxon>
        <taxon>Aphididae</taxon>
        <taxon>Macrosiphini</taxon>
        <taxon>Macrosiphum</taxon>
    </lineage>
</organism>
<dbReference type="AlphaFoldDB" id="A0AAV0XHS7"/>
<evidence type="ECO:0000313" key="1">
    <source>
        <dbReference type="EMBL" id="CAI6359709.1"/>
    </source>
</evidence>